<reference evidence="2" key="1">
    <citation type="submission" date="2014-07" db="EMBL/GenBank/DDBJ databases">
        <authorList>
            <person name="Martin A.A"/>
            <person name="De Silva N."/>
        </authorList>
    </citation>
    <scope>NUCLEOTIDE SEQUENCE</scope>
</reference>
<feature type="signal peptide" evidence="1">
    <location>
        <begin position="1"/>
        <end position="20"/>
    </location>
</feature>
<keyword evidence="2" id="KW-1185">Reference proteome</keyword>
<proteinExistence type="predicted"/>
<evidence type="ECO:0000256" key="1">
    <source>
        <dbReference type="SAM" id="SignalP"/>
    </source>
</evidence>
<dbReference type="Proteomes" id="UP000035680">
    <property type="component" value="Unassembled WGS sequence"/>
</dbReference>
<protein>
    <submittedName>
        <fullName evidence="3">UPAR/Ly6 domain-containing protein</fullName>
    </submittedName>
</protein>
<sequence length="143" mass="16168">MISSLSLFLLLSLLIYQNNALDCVAEVRGFDRIGFPPVTQTPYTCSIRTDSCAKIEAYSNGINYLFRGCNNDYISYIQNFDTFSNCTIDTCTSGRIRMQSGENLTTRHCCCATDKCNSSGNYKKSYFLIAIFITISIIFQKYL</sequence>
<keyword evidence="1" id="KW-0732">Signal</keyword>
<dbReference type="AlphaFoldDB" id="A0A0K0FMY8"/>
<name>A0A0K0FMY8_STRVS</name>
<organism evidence="2 3">
    <name type="scientific">Strongyloides venezuelensis</name>
    <name type="common">Threadworm</name>
    <dbReference type="NCBI Taxonomy" id="75913"/>
    <lineage>
        <taxon>Eukaryota</taxon>
        <taxon>Metazoa</taxon>
        <taxon>Ecdysozoa</taxon>
        <taxon>Nematoda</taxon>
        <taxon>Chromadorea</taxon>
        <taxon>Rhabditida</taxon>
        <taxon>Tylenchina</taxon>
        <taxon>Panagrolaimomorpha</taxon>
        <taxon>Strongyloidoidea</taxon>
        <taxon>Strongyloididae</taxon>
        <taxon>Strongyloides</taxon>
    </lineage>
</organism>
<evidence type="ECO:0000313" key="2">
    <source>
        <dbReference type="Proteomes" id="UP000035680"/>
    </source>
</evidence>
<accession>A0A0K0FMY8</accession>
<feature type="chain" id="PRO_5005329878" evidence="1">
    <location>
        <begin position="21"/>
        <end position="143"/>
    </location>
</feature>
<evidence type="ECO:0000313" key="3">
    <source>
        <dbReference type="WBParaSite" id="SVE_1036700.1"/>
    </source>
</evidence>
<dbReference type="WBParaSite" id="SVE_1036700.1">
    <property type="protein sequence ID" value="SVE_1036700.1"/>
    <property type="gene ID" value="SVE_1036700"/>
</dbReference>
<reference evidence="3" key="2">
    <citation type="submission" date="2015-08" db="UniProtKB">
        <authorList>
            <consortium name="WormBaseParasite"/>
        </authorList>
    </citation>
    <scope>IDENTIFICATION</scope>
</reference>